<dbReference type="Pfam" id="PF19992">
    <property type="entry name" value="DUF6427"/>
    <property type="match status" value="1"/>
</dbReference>
<dbReference type="InterPro" id="IPR045625">
    <property type="entry name" value="DUF6427"/>
</dbReference>
<feature type="transmembrane region" description="Helical" evidence="1">
    <location>
        <begin position="307"/>
        <end position="325"/>
    </location>
</feature>
<keyword evidence="3" id="KW-1185">Reference proteome</keyword>
<evidence type="ECO:0000313" key="3">
    <source>
        <dbReference type="Proteomes" id="UP000199705"/>
    </source>
</evidence>
<feature type="transmembrane region" description="Helical" evidence="1">
    <location>
        <begin position="145"/>
        <end position="167"/>
    </location>
</feature>
<keyword evidence="1" id="KW-1133">Transmembrane helix</keyword>
<feature type="transmembrane region" description="Helical" evidence="1">
    <location>
        <begin position="52"/>
        <end position="76"/>
    </location>
</feature>
<feature type="transmembrane region" description="Helical" evidence="1">
    <location>
        <begin position="12"/>
        <end position="32"/>
    </location>
</feature>
<dbReference type="AlphaFoldDB" id="A0A1G8JRF3"/>
<dbReference type="EMBL" id="FNCG01000019">
    <property type="protein sequence ID" value="SDI33766.1"/>
    <property type="molecule type" value="Genomic_DNA"/>
</dbReference>
<name>A0A1G8JRF3_9SPHI</name>
<feature type="transmembrane region" description="Helical" evidence="1">
    <location>
        <begin position="97"/>
        <end position="125"/>
    </location>
</feature>
<dbReference type="STRING" id="551996.SAMN05192573_11921"/>
<gene>
    <name evidence="2" type="ORF">SAMN05192573_11921</name>
</gene>
<protein>
    <recommendedName>
        <fullName evidence="4">Beta-carotene 15,15'-monooxygenase</fullName>
    </recommendedName>
</protein>
<keyword evidence="1" id="KW-0812">Transmembrane</keyword>
<evidence type="ECO:0008006" key="4">
    <source>
        <dbReference type="Google" id="ProtNLM"/>
    </source>
</evidence>
<sequence>MINLFRNYNPLNIIWLAILLFVLRIGFMVQVPEKVEFIFVEPFARLLVPVKYEYAFSPLLNLILAGGLVFIQALLLNSLINHHNLLGKPTFLPALMYITLSGLFTPFLTLSAPLLCNFLLIWMLFKLFNLYKGEDVKSTTYDLGLIVAVGSLVYFPFIYLFLVIWIALMIFRPFNWREWVISILGYVTVFFFLAVIYFMNDMLPRFSHIWSPLGKKFPDHISINSYNYLLLVPVIVILVLCFFKLQQNFFKSYVQIRKTFQLLFFIFLITALSFYLNSEFRLSHFLLCAVPVTVFFAYYFLYATRRWFYEILYLLLFISTIYFQFNKF</sequence>
<reference evidence="3" key="1">
    <citation type="submission" date="2016-10" db="EMBL/GenBank/DDBJ databases">
        <authorList>
            <person name="Varghese N."/>
            <person name="Submissions S."/>
        </authorList>
    </citation>
    <scope>NUCLEOTIDE SEQUENCE [LARGE SCALE GENOMIC DNA]</scope>
    <source>
        <strain evidence="3">Gh-67</strain>
    </source>
</reference>
<feature type="transmembrane region" description="Helical" evidence="1">
    <location>
        <begin position="282"/>
        <end position="300"/>
    </location>
</feature>
<evidence type="ECO:0000313" key="2">
    <source>
        <dbReference type="EMBL" id="SDI33766.1"/>
    </source>
</evidence>
<organism evidence="2 3">
    <name type="scientific">Mucilaginibacter gossypii</name>
    <dbReference type="NCBI Taxonomy" id="551996"/>
    <lineage>
        <taxon>Bacteria</taxon>
        <taxon>Pseudomonadati</taxon>
        <taxon>Bacteroidota</taxon>
        <taxon>Sphingobacteriia</taxon>
        <taxon>Sphingobacteriales</taxon>
        <taxon>Sphingobacteriaceae</taxon>
        <taxon>Mucilaginibacter</taxon>
    </lineage>
</organism>
<dbReference type="RefSeq" id="WP_091174550.1">
    <property type="nucleotide sequence ID" value="NZ_FNCG01000019.1"/>
</dbReference>
<feature type="transmembrane region" description="Helical" evidence="1">
    <location>
        <begin position="226"/>
        <end position="246"/>
    </location>
</feature>
<accession>A0A1G8JRF3</accession>
<feature type="transmembrane region" description="Helical" evidence="1">
    <location>
        <begin position="258"/>
        <end position="276"/>
    </location>
</feature>
<feature type="transmembrane region" description="Helical" evidence="1">
    <location>
        <begin position="179"/>
        <end position="199"/>
    </location>
</feature>
<dbReference type="Proteomes" id="UP000199705">
    <property type="component" value="Unassembled WGS sequence"/>
</dbReference>
<proteinExistence type="predicted"/>
<keyword evidence="1" id="KW-0472">Membrane</keyword>
<evidence type="ECO:0000256" key="1">
    <source>
        <dbReference type="SAM" id="Phobius"/>
    </source>
</evidence>